<sequence>DLQDLDFIRDVPRLDLPVYFFAGRHDYNTPFELVEEFSRTLEAPHNEIVWFEESAHSPNLEESDLYQEVLIQKVLSETIGAQES</sequence>
<dbReference type="EMBL" id="BARS01008516">
    <property type="protein sequence ID" value="GAF79924.1"/>
    <property type="molecule type" value="Genomic_DNA"/>
</dbReference>
<comment type="caution">
    <text evidence="1">The sequence shown here is derived from an EMBL/GenBank/DDBJ whole genome shotgun (WGS) entry which is preliminary data.</text>
</comment>
<dbReference type="AlphaFoldDB" id="X0SFZ1"/>
<gene>
    <name evidence="1" type="ORF">S01H1_16219</name>
</gene>
<evidence type="ECO:0008006" key="2">
    <source>
        <dbReference type="Google" id="ProtNLM"/>
    </source>
</evidence>
<feature type="non-terminal residue" evidence="1">
    <location>
        <position position="1"/>
    </location>
</feature>
<name>X0SFZ1_9ZZZZ</name>
<dbReference type="InterPro" id="IPR029058">
    <property type="entry name" value="AB_hydrolase_fold"/>
</dbReference>
<reference evidence="1" key="1">
    <citation type="journal article" date="2014" name="Front. Microbiol.">
        <title>High frequency of phylogenetically diverse reductive dehalogenase-homologous genes in deep subseafloor sedimentary metagenomes.</title>
        <authorList>
            <person name="Kawai M."/>
            <person name="Futagami T."/>
            <person name="Toyoda A."/>
            <person name="Takaki Y."/>
            <person name="Nishi S."/>
            <person name="Hori S."/>
            <person name="Arai W."/>
            <person name="Tsubouchi T."/>
            <person name="Morono Y."/>
            <person name="Uchiyama I."/>
            <person name="Ito T."/>
            <person name="Fujiyama A."/>
            <person name="Inagaki F."/>
            <person name="Takami H."/>
        </authorList>
    </citation>
    <scope>NUCLEOTIDE SEQUENCE</scope>
    <source>
        <strain evidence="1">Expedition CK06-06</strain>
    </source>
</reference>
<accession>X0SFZ1</accession>
<evidence type="ECO:0000313" key="1">
    <source>
        <dbReference type="EMBL" id="GAF79924.1"/>
    </source>
</evidence>
<dbReference type="SUPFAM" id="SSF53474">
    <property type="entry name" value="alpha/beta-Hydrolases"/>
    <property type="match status" value="1"/>
</dbReference>
<proteinExistence type="predicted"/>
<dbReference type="Gene3D" id="3.40.50.1820">
    <property type="entry name" value="alpha/beta hydrolase"/>
    <property type="match status" value="1"/>
</dbReference>
<protein>
    <recommendedName>
        <fullName evidence="2">Alpha/beta hydrolase</fullName>
    </recommendedName>
</protein>
<organism evidence="1">
    <name type="scientific">marine sediment metagenome</name>
    <dbReference type="NCBI Taxonomy" id="412755"/>
    <lineage>
        <taxon>unclassified sequences</taxon>
        <taxon>metagenomes</taxon>
        <taxon>ecological metagenomes</taxon>
    </lineage>
</organism>